<feature type="transmembrane region" description="Helical" evidence="1">
    <location>
        <begin position="239"/>
        <end position="260"/>
    </location>
</feature>
<reference evidence="3" key="1">
    <citation type="submission" date="2023-07" db="EMBL/GenBank/DDBJ databases">
        <title>Sorghum-associated microbial communities from plants grown in Nebraska, USA.</title>
        <authorList>
            <person name="Schachtman D."/>
        </authorList>
    </citation>
    <scope>NUCLEOTIDE SEQUENCE</scope>
    <source>
        <strain evidence="3">BE80</strain>
    </source>
</reference>
<keyword evidence="1" id="KW-0472">Membrane</keyword>
<dbReference type="Proteomes" id="UP001254832">
    <property type="component" value="Unassembled WGS sequence"/>
</dbReference>
<dbReference type="InterPro" id="IPR003675">
    <property type="entry name" value="Rce1/LyrA-like_dom"/>
</dbReference>
<dbReference type="PANTHER" id="PTHR36435">
    <property type="entry name" value="SLR1288 PROTEIN"/>
    <property type="match status" value="1"/>
</dbReference>
<dbReference type="EMBL" id="JAVDTR010000005">
    <property type="protein sequence ID" value="MDR6723715.1"/>
    <property type="molecule type" value="Genomic_DNA"/>
</dbReference>
<feature type="domain" description="CAAX prenyl protease 2/Lysostaphin resistance protein A-like" evidence="2">
    <location>
        <begin position="131"/>
        <end position="214"/>
    </location>
</feature>
<protein>
    <submittedName>
        <fullName evidence="3">Membrane protease YdiL (CAAX protease family)</fullName>
    </submittedName>
</protein>
<feature type="transmembrane region" description="Helical" evidence="1">
    <location>
        <begin position="182"/>
        <end position="199"/>
    </location>
</feature>
<evidence type="ECO:0000313" key="3">
    <source>
        <dbReference type="EMBL" id="MDR6723715.1"/>
    </source>
</evidence>
<name>A0AAP5H1S9_PAEAM</name>
<feature type="transmembrane region" description="Helical" evidence="1">
    <location>
        <begin position="12"/>
        <end position="30"/>
    </location>
</feature>
<dbReference type="GO" id="GO:0006508">
    <property type="term" value="P:proteolysis"/>
    <property type="evidence" value="ECO:0007669"/>
    <property type="project" value="UniProtKB-KW"/>
</dbReference>
<dbReference type="GO" id="GO:0080120">
    <property type="term" value="P:CAAX-box protein maturation"/>
    <property type="evidence" value="ECO:0007669"/>
    <property type="project" value="UniProtKB-ARBA"/>
</dbReference>
<comment type="caution">
    <text evidence="3">The sequence shown here is derived from an EMBL/GenBank/DDBJ whole genome shotgun (WGS) entry which is preliminary data.</text>
</comment>
<evidence type="ECO:0000259" key="2">
    <source>
        <dbReference type="Pfam" id="PF02517"/>
    </source>
</evidence>
<dbReference type="AlphaFoldDB" id="A0AAP5H1S9"/>
<organism evidence="3 4">
    <name type="scientific">Paenibacillus amylolyticus</name>
    <dbReference type="NCBI Taxonomy" id="1451"/>
    <lineage>
        <taxon>Bacteria</taxon>
        <taxon>Bacillati</taxon>
        <taxon>Bacillota</taxon>
        <taxon>Bacilli</taxon>
        <taxon>Bacillales</taxon>
        <taxon>Paenibacillaceae</taxon>
        <taxon>Paenibacillus</taxon>
    </lineage>
</organism>
<sequence length="307" mass="34302">MMNQLTMRSAGWIFFVSYVMGILFTAWISSKGSPHHDNLMLFLAYVAVGQIVLNVIPAVIWCRYRKISLQTAFRLHKVSLRNIILSLLIFALSQIILLFFHQITEVVSQWLGVSYATSHYPIADSLFSLGILLLSIGIIPPICEELLFRGILLSGYAKRGLWFTAMVSSFLFALFHDNPYRLIELFGAALVSAIIVIRSGSIIPGIIVHMITNSTYVISSYIQGEDMLEGITTSEGPSLSILLLTGFASFITFMICRWLYTRFDHPETGVRAKRAGATAGIRSLAWIIPILLSIVVFVIKFWIGKSA</sequence>
<keyword evidence="1" id="KW-0812">Transmembrane</keyword>
<keyword evidence="3" id="KW-0645">Protease</keyword>
<feature type="transmembrane region" description="Helical" evidence="1">
    <location>
        <begin position="160"/>
        <end position="176"/>
    </location>
</feature>
<dbReference type="PANTHER" id="PTHR36435:SF1">
    <property type="entry name" value="CAAX AMINO TERMINAL PROTEASE FAMILY PROTEIN"/>
    <property type="match status" value="1"/>
</dbReference>
<keyword evidence="3" id="KW-0378">Hydrolase</keyword>
<keyword evidence="1" id="KW-1133">Transmembrane helix</keyword>
<dbReference type="GO" id="GO:0004175">
    <property type="term" value="F:endopeptidase activity"/>
    <property type="evidence" value="ECO:0007669"/>
    <property type="project" value="UniProtKB-ARBA"/>
</dbReference>
<feature type="transmembrane region" description="Helical" evidence="1">
    <location>
        <begin position="42"/>
        <end position="62"/>
    </location>
</feature>
<feature type="transmembrane region" description="Helical" evidence="1">
    <location>
        <begin position="281"/>
        <end position="303"/>
    </location>
</feature>
<evidence type="ECO:0000256" key="1">
    <source>
        <dbReference type="SAM" id="Phobius"/>
    </source>
</evidence>
<proteinExistence type="predicted"/>
<feature type="transmembrane region" description="Helical" evidence="1">
    <location>
        <begin position="83"/>
        <end position="100"/>
    </location>
</feature>
<evidence type="ECO:0000313" key="4">
    <source>
        <dbReference type="Proteomes" id="UP001254832"/>
    </source>
</evidence>
<accession>A0AAP5H1S9</accession>
<gene>
    <name evidence="3" type="ORF">J2W91_002177</name>
</gene>
<dbReference type="InterPro" id="IPR052710">
    <property type="entry name" value="CAAX_protease"/>
</dbReference>
<feature type="transmembrane region" description="Helical" evidence="1">
    <location>
        <begin position="120"/>
        <end position="139"/>
    </location>
</feature>
<dbReference type="Pfam" id="PF02517">
    <property type="entry name" value="Rce1-like"/>
    <property type="match status" value="1"/>
</dbReference>